<dbReference type="InterPro" id="IPR014710">
    <property type="entry name" value="RmlC-like_jellyroll"/>
</dbReference>
<evidence type="ECO:0000313" key="2">
    <source>
        <dbReference type="EMBL" id="RLW10011.1"/>
    </source>
</evidence>
<dbReference type="SUPFAM" id="SSF51197">
    <property type="entry name" value="Clavaminate synthase-like"/>
    <property type="match status" value="2"/>
</dbReference>
<proteinExistence type="predicted"/>
<evidence type="ECO:0000259" key="1">
    <source>
        <dbReference type="Pfam" id="PF13621"/>
    </source>
</evidence>
<dbReference type="Pfam" id="PF13621">
    <property type="entry name" value="Cupin_8"/>
    <property type="match status" value="2"/>
</dbReference>
<gene>
    <name evidence="2" type="ORF">DV515_00002290</name>
</gene>
<dbReference type="Proteomes" id="UP000276834">
    <property type="component" value="Unassembled WGS sequence"/>
</dbReference>
<comment type="caution">
    <text evidence="2">The sequence shown here is derived from an EMBL/GenBank/DDBJ whole genome shotgun (WGS) entry which is preliminary data.</text>
</comment>
<dbReference type="PANTHER" id="PTHR12461:SF99">
    <property type="entry name" value="BIFUNCTIONAL PEPTIDASE AND (3S)-LYSYL HYDROXYLASE JMJD7"/>
    <property type="match status" value="1"/>
</dbReference>
<dbReference type="Gene3D" id="2.60.120.10">
    <property type="entry name" value="Jelly Rolls"/>
    <property type="match status" value="3"/>
</dbReference>
<feature type="domain" description="Cupin-like" evidence="1">
    <location>
        <begin position="19"/>
        <end position="159"/>
    </location>
</feature>
<sequence length="460" mass="52709">MLKLGWPESVPYLDRPPSPLEFYREWVSPNKPCVIRNAINHWPALKKWTSAYLREVVGPKVVSVAVTPNGYADAVFQDRFVMPEERQMPFMDFLDIVEKKVTSPNVFYVQKQCSNLTEEFPELVCDVQPDIPWMSEALGKKPDAVNFWLGESAAVTSCTYPMAHKFKLACFELVAQENSVVFLTRQFCFNMLFLHFLFCPSAASCCCCLWVHLPAIVSGKALTICFIEHLCYTMTLEGNSYDFLSFSPFLFFFSSILVHKDHYENLYCVVSGEKYFLLHPPSNRPFIPYGTSFCCAMLEGGQTKTLKVGKKKEAVVTFSCLCSVTLSSVNRNLFYFMLQLYQPATYHISEDGSFEIVDEKTAEKVPWIPLDPLKPDLELYPEYAQAKPLQCTVKAGFIIIYLSLFFLLSPSEYQNFHQCSFGACGGVGMVQVNYWYDMEYDIKYSYYQLLDSLTKTVQML</sequence>
<organism evidence="2 3">
    <name type="scientific">Chloebia gouldiae</name>
    <name type="common">Gouldian finch</name>
    <name type="synonym">Erythrura gouldiae</name>
    <dbReference type="NCBI Taxonomy" id="44316"/>
    <lineage>
        <taxon>Eukaryota</taxon>
        <taxon>Metazoa</taxon>
        <taxon>Chordata</taxon>
        <taxon>Craniata</taxon>
        <taxon>Vertebrata</taxon>
        <taxon>Euteleostomi</taxon>
        <taxon>Archelosauria</taxon>
        <taxon>Archosauria</taxon>
        <taxon>Dinosauria</taxon>
        <taxon>Saurischia</taxon>
        <taxon>Theropoda</taxon>
        <taxon>Coelurosauria</taxon>
        <taxon>Aves</taxon>
        <taxon>Neognathae</taxon>
        <taxon>Neoaves</taxon>
        <taxon>Telluraves</taxon>
        <taxon>Australaves</taxon>
        <taxon>Passeriformes</taxon>
        <taxon>Passeroidea</taxon>
        <taxon>Passeridae</taxon>
        <taxon>Chloebia</taxon>
    </lineage>
</organism>
<evidence type="ECO:0000313" key="3">
    <source>
        <dbReference type="Proteomes" id="UP000276834"/>
    </source>
</evidence>
<dbReference type="AlphaFoldDB" id="A0A3L8SX38"/>
<feature type="domain" description="Cupin-like" evidence="1">
    <location>
        <begin position="256"/>
        <end position="441"/>
    </location>
</feature>
<dbReference type="InterPro" id="IPR041667">
    <property type="entry name" value="Cupin_8"/>
</dbReference>
<name>A0A3L8SX38_CHLGU</name>
<reference evidence="2 3" key="1">
    <citation type="journal article" date="2018" name="Proc. R. Soc. B">
        <title>A non-coding region near Follistatin controls head colour polymorphism in the Gouldian finch.</title>
        <authorList>
            <person name="Toomey M.B."/>
            <person name="Marques C.I."/>
            <person name="Andrade P."/>
            <person name="Araujo P.M."/>
            <person name="Sabatino S."/>
            <person name="Gazda M.A."/>
            <person name="Afonso S."/>
            <person name="Lopes R.J."/>
            <person name="Corbo J.C."/>
            <person name="Carneiro M."/>
        </authorList>
    </citation>
    <scope>NUCLEOTIDE SEQUENCE [LARGE SCALE GENOMIC DNA]</scope>
    <source>
        <strain evidence="2">Red01</strain>
        <tissue evidence="2">Muscle</tissue>
    </source>
</reference>
<dbReference type="EMBL" id="QUSF01000004">
    <property type="protein sequence ID" value="RLW10011.1"/>
    <property type="molecule type" value="Genomic_DNA"/>
</dbReference>
<dbReference type="PANTHER" id="PTHR12461">
    <property type="entry name" value="HYPOXIA-INDUCIBLE FACTOR 1 ALPHA INHIBITOR-RELATED"/>
    <property type="match status" value="1"/>
</dbReference>
<dbReference type="OrthoDB" id="415358at2759"/>
<accession>A0A3L8SX38</accession>
<protein>
    <recommendedName>
        <fullName evidence="1">Cupin-like domain-containing protein</fullName>
    </recommendedName>
</protein>
<keyword evidence="3" id="KW-1185">Reference proteome</keyword>